<evidence type="ECO:0000313" key="2">
    <source>
        <dbReference type="Proteomes" id="UP000823123"/>
    </source>
</evidence>
<sequence>MQKIKIDKSKLPKDLENLLFRKLYLYTFKNCRYVFHLKDIPKRFERDIKGYYTKSPHLANFYVEIGRVMEYFYPKNYSEIESEKEFLDRFLADMKILDDKVTDIKEGKYGVKDIGFTREDYDKYKFGMEATSNINEYLKKFDEENRLKREGRDDIVVI</sequence>
<evidence type="ECO:0000313" key="1">
    <source>
        <dbReference type="EMBL" id="MBK1468447.1"/>
    </source>
</evidence>
<accession>A0ABS1C8L7</accession>
<dbReference type="EMBL" id="JACVDA010000008">
    <property type="protein sequence ID" value="MBK1468447.1"/>
    <property type="molecule type" value="Genomic_DNA"/>
</dbReference>
<reference evidence="1 2" key="1">
    <citation type="submission" date="2020-09" db="EMBL/GenBank/DDBJ databases">
        <title>Parvimonas S3374 sp. nov.</title>
        <authorList>
            <person name="Buhl M."/>
        </authorList>
    </citation>
    <scope>NUCLEOTIDE SEQUENCE [LARGE SCALE GENOMIC DNA]</scope>
    <source>
        <strain evidence="1 2">S3374</strain>
    </source>
</reference>
<dbReference type="RefSeq" id="WP_201275370.1">
    <property type="nucleotide sequence ID" value="NZ_JACVDA010000008.1"/>
</dbReference>
<organism evidence="1 2">
    <name type="scientific">Parvimonas parva</name>
    <dbReference type="NCBI Taxonomy" id="2769485"/>
    <lineage>
        <taxon>Bacteria</taxon>
        <taxon>Bacillati</taxon>
        <taxon>Bacillota</taxon>
        <taxon>Tissierellia</taxon>
        <taxon>Tissierellales</taxon>
        <taxon>Peptoniphilaceae</taxon>
        <taxon>Parvimonas</taxon>
    </lineage>
</organism>
<comment type="caution">
    <text evidence="1">The sequence shown here is derived from an EMBL/GenBank/DDBJ whole genome shotgun (WGS) entry which is preliminary data.</text>
</comment>
<dbReference type="Proteomes" id="UP000823123">
    <property type="component" value="Unassembled WGS sequence"/>
</dbReference>
<proteinExistence type="predicted"/>
<gene>
    <name evidence="1" type="ORF">IBJ83_03845</name>
</gene>
<protein>
    <submittedName>
        <fullName evidence="1">Uncharacterized protein</fullName>
    </submittedName>
</protein>
<keyword evidence="2" id="KW-1185">Reference proteome</keyword>
<name>A0ABS1C8L7_9FIRM</name>